<protein>
    <submittedName>
        <fullName evidence="1">Uncharacterized protein</fullName>
    </submittedName>
</protein>
<reference evidence="1" key="1">
    <citation type="submission" date="2021-10" db="EMBL/GenBank/DDBJ databases">
        <title>Tropical sea cucumber genome reveals ecological adaptation and Cuvierian tubules defense mechanism.</title>
        <authorList>
            <person name="Chen T."/>
        </authorList>
    </citation>
    <scope>NUCLEOTIDE SEQUENCE</scope>
    <source>
        <strain evidence="1">Nanhai2018</strain>
        <tissue evidence="1">Muscle</tissue>
    </source>
</reference>
<organism evidence="1 2">
    <name type="scientific">Holothuria leucospilota</name>
    <name type="common">Black long sea cucumber</name>
    <name type="synonym">Mertensiothuria leucospilota</name>
    <dbReference type="NCBI Taxonomy" id="206669"/>
    <lineage>
        <taxon>Eukaryota</taxon>
        <taxon>Metazoa</taxon>
        <taxon>Echinodermata</taxon>
        <taxon>Eleutherozoa</taxon>
        <taxon>Echinozoa</taxon>
        <taxon>Holothuroidea</taxon>
        <taxon>Aspidochirotacea</taxon>
        <taxon>Aspidochirotida</taxon>
        <taxon>Holothuriidae</taxon>
        <taxon>Holothuria</taxon>
    </lineage>
</organism>
<dbReference type="Proteomes" id="UP001152320">
    <property type="component" value="Chromosome 9"/>
</dbReference>
<sequence length="68" mass="7355">MASIVELSLENQLATVKHVTTPVIEITVLCWMVNRQTKVTQTAQAEYPKRGFASNTSALGIPARGSPV</sequence>
<accession>A0A9Q1H7V6</accession>
<evidence type="ECO:0000313" key="2">
    <source>
        <dbReference type="Proteomes" id="UP001152320"/>
    </source>
</evidence>
<keyword evidence="2" id="KW-1185">Reference proteome</keyword>
<dbReference type="AlphaFoldDB" id="A0A9Q1H7V6"/>
<proteinExistence type="predicted"/>
<comment type="caution">
    <text evidence="1">The sequence shown here is derived from an EMBL/GenBank/DDBJ whole genome shotgun (WGS) entry which is preliminary data.</text>
</comment>
<dbReference type="EMBL" id="JAIZAY010000009">
    <property type="protein sequence ID" value="KAJ8035760.1"/>
    <property type="molecule type" value="Genomic_DNA"/>
</dbReference>
<name>A0A9Q1H7V6_HOLLE</name>
<evidence type="ECO:0000313" key="1">
    <source>
        <dbReference type="EMBL" id="KAJ8035760.1"/>
    </source>
</evidence>
<gene>
    <name evidence="1" type="ORF">HOLleu_19534</name>
</gene>